<organism evidence="1 2">
    <name type="scientific">Megasphaera hexanoica</name>
    <dbReference type="NCBI Taxonomy" id="1675036"/>
    <lineage>
        <taxon>Bacteria</taxon>
        <taxon>Bacillati</taxon>
        <taxon>Bacillota</taxon>
        <taxon>Negativicutes</taxon>
        <taxon>Veillonellales</taxon>
        <taxon>Veillonellaceae</taxon>
        <taxon>Megasphaera</taxon>
    </lineage>
</organism>
<proteinExistence type="predicted"/>
<gene>
    <name evidence="1" type="ORF">HF872_11295</name>
</gene>
<sequence length="64" mass="7844">MTRFEKDYHEMLKGAGRCILESRMEEIRKLKKEQRVCKNLFQFQCICHTLSRLEREYEALEALY</sequence>
<evidence type="ECO:0000313" key="1">
    <source>
        <dbReference type="EMBL" id="NME29192.1"/>
    </source>
</evidence>
<reference evidence="1 2" key="1">
    <citation type="submission" date="2020-04" db="EMBL/GenBank/DDBJ databases">
        <authorList>
            <person name="Hitch T.C.A."/>
            <person name="Wylensek D."/>
            <person name="Clavel T."/>
        </authorList>
    </citation>
    <scope>NUCLEOTIDE SEQUENCE [LARGE SCALE GENOMIC DNA]</scope>
    <source>
        <strain evidence="1 2">Oil-RF-744-FAT-WT-6-1</strain>
    </source>
</reference>
<dbReference type="Proteomes" id="UP000591071">
    <property type="component" value="Unassembled WGS sequence"/>
</dbReference>
<evidence type="ECO:0000313" key="2">
    <source>
        <dbReference type="Proteomes" id="UP000591071"/>
    </source>
</evidence>
<name>A0A848BU04_9FIRM</name>
<evidence type="ECO:0008006" key="3">
    <source>
        <dbReference type="Google" id="ProtNLM"/>
    </source>
</evidence>
<dbReference type="RefSeq" id="WP_170088029.1">
    <property type="nucleotide sequence ID" value="NZ_JABAFG010000024.1"/>
</dbReference>
<dbReference type="AlphaFoldDB" id="A0A848BU04"/>
<accession>A0A848BU04</accession>
<protein>
    <recommendedName>
        <fullName evidence="3">Transcriptional regulator</fullName>
    </recommendedName>
</protein>
<comment type="caution">
    <text evidence="1">The sequence shown here is derived from an EMBL/GenBank/DDBJ whole genome shotgun (WGS) entry which is preliminary data.</text>
</comment>
<dbReference type="EMBL" id="JABAFG010000024">
    <property type="protein sequence ID" value="NME29192.1"/>
    <property type="molecule type" value="Genomic_DNA"/>
</dbReference>